<feature type="region of interest" description="Disordered" evidence="1">
    <location>
        <begin position="1"/>
        <end position="61"/>
    </location>
</feature>
<proteinExistence type="predicted"/>
<sequence length="324" mass="36441">MAPTKTPKAADPARSGKLRDRSQDGGVLGPRSPRSSSHSAGEEAALDPRHLQSPASAPATGQQIQAMFHDLRSTIQDDFRTITASLHQEIRDIGERTVLLEHKSDNLCLAHNELVDAYKDLKRSHDALLLKVTDLEDRSRRNNIRIRGVPESIKAESLAGYLIDLFHLLLPEADTAALLLDRAHRLPKPRNLDAAIPRDVLTRIHFYHIKDSLMAAMRKAPGLPEIYAGISFFLVLSAATMQRRREFLPVTKVLRNHHIPYRWGFPLKLLVTYRGTMSVFHSCQEGVSVLQVWDLMGEMTPPHRAPPLSPSKDSPEWHRVNTEK</sequence>
<evidence type="ECO:0000313" key="2">
    <source>
        <dbReference type="Ensembl" id="ENSLLEP00000034738.1"/>
    </source>
</evidence>
<accession>A0A8C5QC41</accession>
<reference evidence="2" key="1">
    <citation type="submission" date="2025-08" db="UniProtKB">
        <authorList>
            <consortium name="Ensembl"/>
        </authorList>
    </citation>
    <scope>IDENTIFICATION</scope>
</reference>
<feature type="compositionally biased region" description="Low complexity" evidence="1">
    <location>
        <begin position="1"/>
        <end position="13"/>
    </location>
</feature>
<evidence type="ECO:0000313" key="3">
    <source>
        <dbReference type="Proteomes" id="UP000694569"/>
    </source>
</evidence>
<name>A0A8C5QC41_9ANUR</name>
<dbReference type="InterPro" id="IPR004244">
    <property type="entry name" value="Transposase_22"/>
</dbReference>
<dbReference type="AlphaFoldDB" id="A0A8C5QC41"/>
<dbReference type="Ensembl" id="ENSLLET00000036057.1">
    <property type="protein sequence ID" value="ENSLLEP00000034738.1"/>
    <property type="gene ID" value="ENSLLEG00000021969.1"/>
</dbReference>
<dbReference type="GeneTree" id="ENSGT01010000226093"/>
<feature type="region of interest" description="Disordered" evidence="1">
    <location>
        <begin position="303"/>
        <end position="324"/>
    </location>
</feature>
<protein>
    <submittedName>
        <fullName evidence="2">Uncharacterized protein</fullName>
    </submittedName>
</protein>
<dbReference type="Proteomes" id="UP000694569">
    <property type="component" value="Unplaced"/>
</dbReference>
<feature type="compositionally biased region" description="Basic and acidic residues" evidence="1">
    <location>
        <begin position="313"/>
        <end position="324"/>
    </location>
</feature>
<dbReference type="PANTHER" id="PTHR11505">
    <property type="entry name" value="L1 TRANSPOSABLE ELEMENT-RELATED"/>
    <property type="match status" value="1"/>
</dbReference>
<dbReference type="Gene3D" id="3.30.70.1820">
    <property type="entry name" value="L1 transposable element, RRM domain"/>
    <property type="match status" value="1"/>
</dbReference>
<reference evidence="2" key="2">
    <citation type="submission" date="2025-09" db="UniProtKB">
        <authorList>
            <consortium name="Ensembl"/>
        </authorList>
    </citation>
    <scope>IDENTIFICATION</scope>
</reference>
<dbReference type="OrthoDB" id="9909646at2759"/>
<evidence type="ECO:0000256" key="1">
    <source>
        <dbReference type="SAM" id="MobiDB-lite"/>
    </source>
</evidence>
<keyword evidence="3" id="KW-1185">Reference proteome</keyword>
<organism evidence="2 3">
    <name type="scientific">Leptobrachium leishanense</name>
    <name type="common">Leishan spiny toad</name>
    <dbReference type="NCBI Taxonomy" id="445787"/>
    <lineage>
        <taxon>Eukaryota</taxon>
        <taxon>Metazoa</taxon>
        <taxon>Chordata</taxon>
        <taxon>Craniata</taxon>
        <taxon>Vertebrata</taxon>
        <taxon>Euteleostomi</taxon>
        <taxon>Amphibia</taxon>
        <taxon>Batrachia</taxon>
        <taxon>Anura</taxon>
        <taxon>Pelobatoidea</taxon>
        <taxon>Megophryidae</taxon>
        <taxon>Leptobrachium</taxon>
    </lineage>
</organism>
<dbReference type="InterPro" id="IPR042566">
    <property type="entry name" value="L1_C"/>
</dbReference>
<dbReference type="Gene3D" id="3.30.250.20">
    <property type="entry name" value="L1 transposable element, C-terminal domain"/>
    <property type="match status" value="1"/>
</dbReference>